<dbReference type="FunFam" id="1.10.287.110:FF:000063">
    <property type="entry name" value="Translocation protein SEC63"/>
    <property type="match status" value="1"/>
</dbReference>
<dbReference type="SUPFAM" id="SSF158702">
    <property type="entry name" value="Sec63 N-terminal domain-like"/>
    <property type="match status" value="1"/>
</dbReference>
<dbReference type="Gene3D" id="1.10.287.110">
    <property type="entry name" value="DnaJ domain"/>
    <property type="match status" value="1"/>
</dbReference>
<dbReference type="InterPro" id="IPR001623">
    <property type="entry name" value="DnaJ_domain"/>
</dbReference>
<keyword evidence="5" id="KW-0813">Transport</keyword>
<dbReference type="FunFam" id="3.40.50.720:FF:000190">
    <property type="entry name" value="Pyrroline-5-carboxylate reductase"/>
    <property type="match status" value="1"/>
</dbReference>
<feature type="region of interest" description="Disordered" evidence="15">
    <location>
        <begin position="735"/>
        <end position="764"/>
    </location>
</feature>
<dbReference type="FunFam" id="1.10.3380.10:FF:000011">
    <property type="entry name" value="Translocation protein SEC63"/>
    <property type="match status" value="1"/>
</dbReference>
<feature type="region of interest" description="Disordered" evidence="15">
    <location>
        <begin position="1041"/>
        <end position="1182"/>
    </location>
</feature>
<dbReference type="GO" id="GO:0004735">
    <property type="term" value="F:pyrroline-5-carboxylate reductase activity"/>
    <property type="evidence" value="ECO:0007669"/>
    <property type="project" value="UniProtKB-EC"/>
</dbReference>
<evidence type="ECO:0000256" key="14">
    <source>
        <dbReference type="ARBA" id="ARBA00023186"/>
    </source>
</evidence>
<organism evidence="18 19">
    <name type="scientific">Exaiptasia diaphana</name>
    <name type="common">Tropical sea anemone</name>
    <name type="synonym">Aiptasia pulchella</name>
    <dbReference type="NCBI Taxonomy" id="2652724"/>
    <lineage>
        <taxon>Eukaryota</taxon>
        <taxon>Metazoa</taxon>
        <taxon>Cnidaria</taxon>
        <taxon>Anthozoa</taxon>
        <taxon>Hexacorallia</taxon>
        <taxon>Actiniaria</taxon>
        <taxon>Aiptasiidae</taxon>
        <taxon>Exaiptasia</taxon>
    </lineage>
</organism>
<feature type="compositionally biased region" description="Acidic residues" evidence="15">
    <location>
        <begin position="594"/>
        <end position="608"/>
    </location>
</feature>
<keyword evidence="13 16" id="KW-0472">Membrane</keyword>
<evidence type="ECO:0000256" key="13">
    <source>
        <dbReference type="ARBA" id="ARBA00023136"/>
    </source>
</evidence>
<dbReference type="InterPro" id="IPR035892">
    <property type="entry name" value="C2_domain_sf"/>
</dbReference>
<feature type="transmembrane region" description="Helical" evidence="16">
    <location>
        <begin position="193"/>
        <end position="216"/>
    </location>
</feature>
<keyword evidence="12 16" id="KW-1133">Transmembrane helix</keyword>
<dbReference type="Gene3D" id="2.60.40.150">
    <property type="entry name" value="C2 domain"/>
    <property type="match status" value="2"/>
</dbReference>
<dbReference type="SUPFAM" id="SSF46565">
    <property type="entry name" value="Chaperone J-domain"/>
    <property type="match status" value="1"/>
</dbReference>
<keyword evidence="6" id="KW-0963">Cytoplasm</keyword>
<dbReference type="GO" id="GO:0006620">
    <property type="term" value="P:post-translational protein targeting to endoplasmic reticulum membrane"/>
    <property type="evidence" value="ECO:0007669"/>
    <property type="project" value="TreeGrafter"/>
</dbReference>
<feature type="region of interest" description="Disordered" evidence="15">
    <location>
        <begin position="490"/>
        <end position="631"/>
    </location>
</feature>
<feature type="compositionally biased region" description="Acidic residues" evidence="15">
    <location>
        <begin position="1145"/>
        <end position="1159"/>
    </location>
</feature>
<dbReference type="Proteomes" id="UP000887567">
    <property type="component" value="Unplaced"/>
</dbReference>
<dbReference type="Gene3D" id="3.40.50.720">
    <property type="entry name" value="NAD(P)-binding Rossmann-like Domain"/>
    <property type="match status" value="1"/>
</dbReference>
<evidence type="ECO:0000256" key="2">
    <source>
        <dbReference type="ARBA" id="ARBA00005205"/>
    </source>
</evidence>
<evidence type="ECO:0000256" key="6">
    <source>
        <dbReference type="ARBA" id="ARBA00022490"/>
    </source>
</evidence>
<reference evidence="18" key="1">
    <citation type="submission" date="2022-11" db="UniProtKB">
        <authorList>
            <consortium name="EnsemblMetazoa"/>
        </authorList>
    </citation>
    <scope>IDENTIFICATION</scope>
</reference>
<evidence type="ECO:0000313" key="18">
    <source>
        <dbReference type="EnsemblMetazoa" id="XP_028514817.1"/>
    </source>
</evidence>
<dbReference type="InterPro" id="IPR008927">
    <property type="entry name" value="6-PGluconate_DH-like_C_sf"/>
</dbReference>
<dbReference type="PANTHER" id="PTHR24075">
    <property type="entry name" value="SEC63 DOMAIN-CONTAINING"/>
    <property type="match status" value="1"/>
</dbReference>
<accession>A0A913YJZ5</accession>
<comment type="pathway">
    <text evidence="2">Amino-acid biosynthesis; L-proline biosynthesis; L-proline from L-glutamate 5-semialdehyde: step 1/1.</text>
</comment>
<evidence type="ECO:0000256" key="8">
    <source>
        <dbReference type="ARBA" id="ARBA00022650"/>
    </source>
</evidence>
<dbReference type="GO" id="GO:0008320">
    <property type="term" value="F:protein transmembrane transporter activity"/>
    <property type="evidence" value="ECO:0007669"/>
    <property type="project" value="TreeGrafter"/>
</dbReference>
<feature type="compositionally biased region" description="Acidic residues" evidence="15">
    <location>
        <begin position="1121"/>
        <end position="1138"/>
    </location>
</feature>
<dbReference type="Pfam" id="PF02889">
    <property type="entry name" value="Sec63"/>
    <property type="match status" value="3"/>
</dbReference>
<keyword evidence="9 16" id="KW-0812">Transmembrane</keyword>
<keyword evidence="14" id="KW-0143">Chaperone</keyword>
<evidence type="ECO:0000256" key="12">
    <source>
        <dbReference type="ARBA" id="ARBA00022989"/>
    </source>
</evidence>
<dbReference type="SUPFAM" id="SSF51735">
    <property type="entry name" value="NAD(P)-binding Rossmann-fold domains"/>
    <property type="match status" value="1"/>
</dbReference>
<dbReference type="GeneID" id="110238922"/>
<dbReference type="InterPro" id="IPR000304">
    <property type="entry name" value="Pyrroline-COOH_reductase"/>
</dbReference>
<dbReference type="Gene3D" id="1.10.150.20">
    <property type="entry name" value="5' to 3' exonuclease, C-terminal subdomain"/>
    <property type="match status" value="1"/>
</dbReference>
<dbReference type="GO" id="GO:0006614">
    <property type="term" value="P:SRP-dependent cotranslational protein targeting to membrane"/>
    <property type="evidence" value="ECO:0007669"/>
    <property type="project" value="TreeGrafter"/>
</dbReference>
<feature type="compositionally biased region" description="Basic residues" evidence="15">
    <location>
        <begin position="517"/>
        <end position="543"/>
    </location>
</feature>
<dbReference type="Gene3D" id="1.10.3730.10">
    <property type="entry name" value="ProC C-terminal domain-like"/>
    <property type="match status" value="1"/>
</dbReference>
<dbReference type="RefSeq" id="XP_028514817.1">
    <property type="nucleotide sequence ID" value="XM_028659016.1"/>
</dbReference>
<dbReference type="GO" id="GO:0003723">
    <property type="term" value="F:RNA binding"/>
    <property type="evidence" value="ECO:0007669"/>
    <property type="project" value="TreeGrafter"/>
</dbReference>
<comment type="similarity">
    <text evidence="3">Belongs to the pyrroline-5-carboxylate reductase family.</text>
</comment>
<dbReference type="OrthoDB" id="1734229at2759"/>
<dbReference type="SMART" id="SM00271">
    <property type="entry name" value="DnaJ"/>
    <property type="match status" value="1"/>
</dbReference>
<feature type="transmembrane region" description="Helical" evidence="16">
    <location>
        <begin position="72"/>
        <end position="93"/>
    </location>
</feature>
<dbReference type="PANTHER" id="PTHR24075:SF0">
    <property type="entry name" value="TRANSLOCATION PROTEIN SEC63 HOMOLOG"/>
    <property type="match status" value="1"/>
</dbReference>
<dbReference type="Pfam" id="PF14748">
    <property type="entry name" value="P5CR_dimer"/>
    <property type="match status" value="1"/>
</dbReference>
<dbReference type="InterPro" id="IPR014756">
    <property type="entry name" value="Ig_E-set"/>
</dbReference>
<feature type="compositionally biased region" description="Basic and acidic residues" evidence="15">
    <location>
        <begin position="1095"/>
        <end position="1120"/>
    </location>
</feature>
<feature type="compositionally biased region" description="Basic residues" evidence="15">
    <location>
        <begin position="1068"/>
        <end position="1094"/>
    </location>
</feature>
<evidence type="ECO:0000259" key="17">
    <source>
        <dbReference type="PROSITE" id="PS50076"/>
    </source>
</evidence>
<feature type="region of interest" description="Disordered" evidence="15">
    <location>
        <begin position="1284"/>
        <end position="1316"/>
    </location>
</feature>
<dbReference type="KEGG" id="epa:110238922"/>
<evidence type="ECO:0000256" key="5">
    <source>
        <dbReference type="ARBA" id="ARBA00022448"/>
    </source>
</evidence>
<dbReference type="GO" id="GO:0031207">
    <property type="term" value="C:Sec62/Sec63 complex"/>
    <property type="evidence" value="ECO:0007669"/>
    <property type="project" value="TreeGrafter"/>
</dbReference>
<protein>
    <recommendedName>
        <fullName evidence="4">pyrroline-5-carboxylate reductase</fullName>
        <ecNumber evidence="4">1.5.1.2</ecNumber>
    </recommendedName>
</protein>
<dbReference type="SMART" id="SM00973">
    <property type="entry name" value="Sec63"/>
    <property type="match status" value="1"/>
</dbReference>
<evidence type="ECO:0000256" key="1">
    <source>
        <dbReference type="ARBA" id="ARBA00004477"/>
    </source>
</evidence>
<dbReference type="InterPro" id="IPR036291">
    <property type="entry name" value="NAD(P)-bd_dom_sf"/>
</dbReference>
<feature type="compositionally biased region" description="Acidic residues" evidence="15">
    <location>
        <begin position="739"/>
        <end position="761"/>
    </location>
</feature>
<keyword evidence="7" id="KW-0028">Amino-acid biosynthesis</keyword>
<feature type="transmembrane region" description="Helical" evidence="16">
    <location>
        <begin position="15"/>
        <end position="35"/>
    </location>
</feature>
<keyword evidence="8" id="KW-0641">Proline biosynthesis</keyword>
<evidence type="ECO:0000256" key="15">
    <source>
        <dbReference type="SAM" id="MobiDB-lite"/>
    </source>
</evidence>
<dbReference type="HAMAP" id="MF_01925">
    <property type="entry name" value="P5C_reductase"/>
    <property type="match status" value="1"/>
</dbReference>
<dbReference type="Gene3D" id="1.10.3380.10">
    <property type="entry name" value="Sec63 N-terminal domain-like domain"/>
    <property type="match status" value="1"/>
</dbReference>
<evidence type="ECO:0000256" key="3">
    <source>
        <dbReference type="ARBA" id="ARBA00005525"/>
    </source>
</evidence>
<evidence type="ECO:0000256" key="9">
    <source>
        <dbReference type="ARBA" id="ARBA00022692"/>
    </source>
</evidence>
<dbReference type="InterPro" id="IPR029036">
    <property type="entry name" value="P5CR_dimer"/>
</dbReference>
<evidence type="ECO:0000256" key="16">
    <source>
        <dbReference type="SAM" id="Phobius"/>
    </source>
</evidence>
<dbReference type="InterPro" id="IPR004179">
    <property type="entry name" value="Sec63-dom"/>
</dbReference>
<comment type="subcellular location">
    <subcellularLocation>
        <location evidence="1">Endoplasmic reticulum membrane</location>
        <topology evidence="1">Multi-pass membrane protein</topology>
    </subcellularLocation>
</comment>
<dbReference type="InterPro" id="IPR036869">
    <property type="entry name" value="J_dom_sf"/>
</dbReference>
<dbReference type="Pfam" id="PF03807">
    <property type="entry name" value="F420_oxidored"/>
    <property type="match status" value="1"/>
</dbReference>
<dbReference type="EC" id="1.5.1.2" evidence="4"/>
<feature type="compositionally biased region" description="Acidic residues" evidence="15">
    <location>
        <begin position="570"/>
        <end position="587"/>
    </location>
</feature>
<dbReference type="PRINTS" id="PR00625">
    <property type="entry name" value="JDOMAIN"/>
</dbReference>
<keyword evidence="11" id="KW-0653">Protein transport</keyword>
<evidence type="ECO:0000256" key="10">
    <source>
        <dbReference type="ARBA" id="ARBA00022824"/>
    </source>
</evidence>
<feature type="compositionally biased region" description="Acidic residues" evidence="15">
    <location>
        <begin position="1290"/>
        <end position="1316"/>
    </location>
</feature>
<dbReference type="SUPFAM" id="SSF81296">
    <property type="entry name" value="E set domains"/>
    <property type="match status" value="2"/>
</dbReference>
<feature type="compositionally biased region" description="Basic and acidic residues" evidence="15">
    <location>
        <begin position="544"/>
        <end position="569"/>
    </location>
</feature>
<proteinExistence type="inferred from homology"/>
<keyword evidence="19" id="KW-1185">Reference proteome</keyword>
<evidence type="ECO:0000256" key="7">
    <source>
        <dbReference type="ARBA" id="ARBA00022605"/>
    </source>
</evidence>
<dbReference type="InterPro" id="IPR028939">
    <property type="entry name" value="P5C_Rdtase_cat_N"/>
</dbReference>
<keyword evidence="10" id="KW-0256">Endoplasmic reticulum</keyword>
<name>A0A913YJZ5_EXADI</name>
<sequence length="1316" mass="150168">MAGAQFEYDEKGTTFYYFLISFYGLILVPLSYYVWNNTKITEDKKKNEKTCRCPPCLEKQHKLKKSKPKSKTIRYISLFALVILWALFVYGGYRISQFEKEYVEYDPYHVLEIDRGASVAEIRRQYRRLSMKYHPDKETGDPKKFMRIAKAYEALTNEESRKNWEEYGNPDGPGATSFGIALPSWLVSKENSVWVLAAYGLAFMIILPVAVGTWWYKSIQYSCDQILLDTSQLYYYFFHKTPGMQIKRILMILAGSLEFEKGHNNEVQERETDNIDIPTLMRDLPNLGDKNKEPPLCYPYSIKARALVHAHLSRMELNQNMKQDLSLILEKSPMLVQEMISCVSQLIAMAKAGRTSNMPRLETVENCMKLNQMLIQALWENKSPLMQLPHINAENLRHFTTKKRNIRSIRQLVSMKEEDRRSLLRNLSGEEYADIINVIWSYPLVEMEVRAHVLDDTEDKTLITVGDIVTVTVNLKRRSLGEIFEQESTISETTDYSEMSEAKPEPKDSPQATKVWQKNKKKGKKPKQNKQVKKKPVKQPLKKKGSEDKDEKENAPKDKSDGQSKKEKEEHEEDLEDKNEEENDEDKADSGSESGDEQSSGEESDNESNDGSTGKSPEEDEEEWQRLQADVKTNEVILEMKSKETHTVHAPYFPEEKQEWWWIYVTDKRKTALITPPQQITSLKDEEEVELKFQAPEKTGSYQYALALRSDSYIDFDQHQNFKITVEEAKEFETKQWDFDSDEEGKDDDGDSGESDYEEDDEYKRHQVSISPIMADLRVGFVGGGNMALAIAEGIMKSGFVEPKNIIVSVVTDKSVERWQKLGCIGTKSNKEVLQSASIVFLAVKPHLIRGVLTELKNDFTSKHLVISVAAGLKIQVYEDHGVKRIVRVMPSLPCSVQKGASAFVCGSMATREDAAMVHKLMSTTGYVEEMKEPYVDIIASLSGSGSAFACLVIESLADGAVKAGLPRPIAMKFAALAVQGAGTVVDQSGKHPAQVEMEVRAHVLDDTEDKTLITVGDIVTVTVNLKRRSLGEIFEQESTISETTDYSEMSEAKPEPKDSPQATKVWQKNKKKGKKPKQNKQVKKKPVKQPLKKKGSEDKDEKENAPKDKSDGQSKKEKEEHEEDLEDKNEEENDEDKADSGSESGDEQSSGEESDNESNDGSTGKSPEEDEEEWQRLQADVKTNEVILEMKSKETHTVHAPYFPEEKQEWWWIYVTDKRKTALITPPQQITSLKDEEEVELKFQAPEKTGSYQYALALRSDSYIDFDQHQNFKITVEEAKEFETKQWDFDSDEEGKDDDGDSGESDYEEDDEYSD</sequence>
<dbReference type="CDD" id="cd06257">
    <property type="entry name" value="DnaJ"/>
    <property type="match status" value="1"/>
</dbReference>
<dbReference type="Pfam" id="PF00226">
    <property type="entry name" value="DnaJ"/>
    <property type="match status" value="1"/>
</dbReference>
<evidence type="ECO:0000256" key="11">
    <source>
        <dbReference type="ARBA" id="ARBA00022927"/>
    </source>
</evidence>
<dbReference type="EnsemblMetazoa" id="XM_028659016.1">
    <property type="protein sequence ID" value="XP_028514817.1"/>
    <property type="gene ID" value="LOC110238922"/>
</dbReference>
<dbReference type="SUPFAM" id="SSF48179">
    <property type="entry name" value="6-phosphogluconate dehydrogenase C-terminal domain-like"/>
    <property type="match status" value="1"/>
</dbReference>
<dbReference type="GO" id="GO:0008652">
    <property type="term" value="P:amino acid biosynthetic process"/>
    <property type="evidence" value="ECO:0007669"/>
    <property type="project" value="UniProtKB-KW"/>
</dbReference>
<evidence type="ECO:0000313" key="19">
    <source>
        <dbReference type="Proteomes" id="UP000887567"/>
    </source>
</evidence>
<dbReference type="PROSITE" id="PS50076">
    <property type="entry name" value="DNAJ_2"/>
    <property type="match status" value="1"/>
</dbReference>
<evidence type="ECO:0000256" key="4">
    <source>
        <dbReference type="ARBA" id="ARBA00012855"/>
    </source>
</evidence>
<feature type="domain" description="J" evidence="17">
    <location>
        <begin position="106"/>
        <end position="168"/>
    </location>
</feature>